<feature type="region of interest" description="Disordered" evidence="15">
    <location>
        <begin position="257"/>
        <end position="281"/>
    </location>
</feature>
<evidence type="ECO:0000256" key="11">
    <source>
        <dbReference type="ARBA" id="ARBA00023125"/>
    </source>
</evidence>
<dbReference type="OMA" id="NANCDAV"/>
<dbReference type="Gene3D" id="3.30.160.60">
    <property type="entry name" value="Classic Zinc Finger"/>
    <property type="match status" value="1"/>
</dbReference>
<evidence type="ECO:0000256" key="9">
    <source>
        <dbReference type="ARBA" id="ARBA00022786"/>
    </source>
</evidence>
<comment type="subcellular location">
    <subcellularLocation>
        <location evidence="2">Nucleus</location>
    </subcellularLocation>
</comment>
<evidence type="ECO:0000256" key="12">
    <source>
        <dbReference type="ARBA" id="ARBA00023204"/>
    </source>
</evidence>
<dbReference type="InParanoid" id="A8Q2U3"/>
<evidence type="ECO:0000256" key="13">
    <source>
        <dbReference type="ARBA" id="ARBA00023242"/>
    </source>
</evidence>
<keyword evidence="10" id="KW-0862">Zinc</keyword>
<dbReference type="SMART" id="SM00513">
    <property type="entry name" value="SAP"/>
    <property type="match status" value="1"/>
</dbReference>
<dbReference type="PANTHER" id="PTHR14134:SF2">
    <property type="entry name" value="E3 UBIQUITIN-PROTEIN LIGASE RAD18"/>
    <property type="match status" value="1"/>
</dbReference>
<dbReference type="SMART" id="SM00734">
    <property type="entry name" value="ZnF_Rad18"/>
    <property type="match status" value="1"/>
</dbReference>
<evidence type="ECO:0000256" key="14">
    <source>
        <dbReference type="PROSITE-ProRule" id="PRU01256"/>
    </source>
</evidence>
<keyword evidence="9" id="KW-0833">Ubl conjugation pathway</keyword>
<keyword evidence="19" id="KW-1185">Reference proteome</keyword>
<comment type="pathway">
    <text evidence="3">Protein modification; protein ubiquitination.</text>
</comment>
<dbReference type="EMBL" id="AAYY01000008">
    <property type="protein sequence ID" value="EDP43226.1"/>
    <property type="molecule type" value="Genomic_DNA"/>
</dbReference>
<dbReference type="GO" id="GO:0003697">
    <property type="term" value="F:single-stranded DNA binding"/>
    <property type="evidence" value="ECO:0007669"/>
    <property type="project" value="InterPro"/>
</dbReference>
<dbReference type="GO" id="GO:0006301">
    <property type="term" value="P:DNA damage tolerance"/>
    <property type="evidence" value="ECO:0007669"/>
    <property type="project" value="InterPro"/>
</dbReference>
<dbReference type="InterPro" id="IPR006642">
    <property type="entry name" value="Rad18_UBZ4"/>
</dbReference>
<evidence type="ECO:0000256" key="15">
    <source>
        <dbReference type="SAM" id="MobiDB-lite"/>
    </source>
</evidence>
<dbReference type="STRING" id="425265.A8Q2U3"/>
<evidence type="ECO:0000256" key="3">
    <source>
        <dbReference type="ARBA" id="ARBA00004906"/>
    </source>
</evidence>
<accession>A8Q2U3</accession>
<dbReference type="PROSITE" id="PS51908">
    <property type="entry name" value="ZF_UBZ4"/>
    <property type="match status" value="1"/>
</dbReference>
<dbReference type="GO" id="GO:0008270">
    <property type="term" value="F:zinc ion binding"/>
    <property type="evidence" value="ECO:0007669"/>
    <property type="project" value="UniProtKB-KW"/>
</dbReference>
<dbReference type="GO" id="GO:0005634">
    <property type="term" value="C:nucleus"/>
    <property type="evidence" value="ECO:0007669"/>
    <property type="project" value="UniProtKB-SubCell"/>
</dbReference>
<feature type="domain" description="SAP" evidence="16">
    <location>
        <begin position="155"/>
        <end position="189"/>
    </location>
</feature>
<evidence type="ECO:0000256" key="7">
    <source>
        <dbReference type="ARBA" id="ARBA00022763"/>
    </source>
</evidence>
<feature type="compositionally biased region" description="Polar residues" evidence="15">
    <location>
        <begin position="267"/>
        <end position="281"/>
    </location>
</feature>
<dbReference type="RefSeq" id="XP_001730440.1">
    <property type="nucleotide sequence ID" value="XM_001730388.1"/>
</dbReference>
<dbReference type="InterPro" id="IPR039577">
    <property type="entry name" value="Rad18"/>
</dbReference>
<feature type="domain" description="UBZ4-type" evidence="17">
    <location>
        <begin position="88"/>
        <end position="116"/>
    </location>
</feature>
<dbReference type="KEGG" id="mgl:MGL_2236"/>
<keyword evidence="11" id="KW-0238">DNA-binding</keyword>
<name>A8Q2U3_MALGO</name>
<dbReference type="EC" id="2.3.2.27" evidence="4"/>
<gene>
    <name evidence="18" type="ORF">MGL_2236</name>
</gene>
<comment type="catalytic activity">
    <reaction evidence="1">
        <text>S-ubiquitinyl-[E2 ubiquitin-conjugating enzyme]-L-cysteine + [acceptor protein]-L-lysine = [E2 ubiquitin-conjugating enzyme]-L-cysteine + N(6)-ubiquitinyl-[acceptor protein]-L-lysine.</text>
        <dbReference type="EC" id="2.3.2.27"/>
    </reaction>
</comment>
<evidence type="ECO:0000256" key="2">
    <source>
        <dbReference type="ARBA" id="ARBA00004123"/>
    </source>
</evidence>
<evidence type="ECO:0000259" key="16">
    <source>
        <dbReference type="PROSITE" id="PS50800"/>
    </source>
</evidence>
<proteinExistence type="predicted"/>
<dbReference type="Proteomes" id="UP000008837">
    <property type="component" value="Unassembled WGS sequence"/>
</dbReference>
<evidence type="ECO:0000259" key="17">
    <source>
        <dbReference type="PROSITE" id="PS51908"/>
    </source>
</evidence>
<sequence>MNDALLDEVSDPSDWTGAWSELRPLDTSLRCGLCYKKAFDAELVAQPALEAAANHWRHARRLRPRKRAAVDDLDGEHVDYRALDASTLVQCPICQHEFDAATLNEHLDRGCGLDDPHPASSSALSSTASSKMDSWLRRPSMTHQPSPKRLTRPQYQLKSEKDLRKMLEALELPASGTKDRLIDRHRHWVNLYNANLDAAPALRASIPSLRKQLRQWERAQDESLCSKTITTEKQAQSWLKANQDTYASLAAQARATLHASETKYSADPSTGGQDSNIPGHS</sequence>
<dbReference type="GO" id="GO:0006281">
    <property type="term" value="P:DNA repair"/>
    <property type="evidence" value="ECO:0007669"/>
    <property type="project" value="UniProtKB-KW"/>
</dbReference>
<keyword evidence="7 14" id="KW-0227">DNA damage</keyword>
<dbReference type="VEuPathDB" id="FungiDB:MGL_2236"/>
<evidence type="ECO:0000256" key="5">
    <source>
        <dbReference type="ARBA" id="ARBA00022679"/>
    </source>
</evidence>
<evidence type="ECO:0000256" key="6">
    <source>
        <dbReference type="ARBA" id="ARBA00022723"/>
    </source>
</evidence>
<evidence type="ECO:0000256" key="1">
    <source>
        <dbReference type="ARBA" id="ARBA00000900"/>
    </source>
</evidence>
<reference evidence="18 19" key="1">
    <citation type="journal article" date="2007" name="Proc. Natl. Acad. Sci. U.S.A.">
        <title>Dandruff-associated Malassezia genomes reveal convergent and divergent virulence traits shared with plant and human fungal pathogens.</title>
        <authorList>
            <person name="Xu J."/>
            <person name="Saunders C.W."/>
            <person name="Hu P."/>
            <person name="Grant R.A."/>
            <person name="Boekhout T."/>
            <person name="Kuramae E.E."/>
            <person name="Kronstad J.W."/>
            <person name="Deangelis Y.M."/>
            <person name="Reeder N.L."/>
            <person name="Johnstone K.R."/>
            <person name="Leland M."/>
            <person name="Fieno A.M."/>
            <person name="Begley W.M."/>
            <person name="Sun Y."/>
            <person name="Lacey M.P."/>
            <person name="Chaudhary T."/>
            <person name="Keough T."/>
            <person name="Chu L."/>
            <person name="Sears R."/>
            <person name="Yuan B."/>
            <person name="Dawson T.L.Jr."/>
        </authorList>
    </citation>
    <scope>NUCLEOTIDE SEQUENCE [LARGE SCALE GENOMIC DNA]</scope>
    <source>
        <strain evidence="19">ATCC MYA-4612 / CBS 7966</strain>
    </source>
</reference>
<evidence type="ECO:0000256" key="8">
    <source>
        <dbReference type="ARBA" id="ARBA00022771"/>
    </source>
</evidence>
<protein>
    <recommendedName>
        <fullName evidence="4">RING-type E3 ubiquitin transferase</fullName>
        <ecNumber evidence="4">2.3.2.27</ecNumber>
    </recommendedName>
</protein>
<dbReference type="PANTHER" id="PTHR14134">
    <property type="entry name" value="E3 UBIQUITIN-PROTEIN LIGASE RAD18"/>
    <property type="match status" value="1"/>
</dbReference>
<evidence type="ECO:0000313" key="19">
    <source>
        <dbReference type="Proteomes" id="UP000008837"/>
    </source>
</evidence>
<keyword evidence="5" id="KW-0808">Transferase</keyword>
<evidence type="ECO:0000313" key="18">
    <source>
        <dbReference type="EMBL" id="EDP43226.1"/>
    </source>
</evidence>
<feature type="region of interest" description="Disordered" evidence="15">
    <location>
        <begin position="117"/>
        <end position="155"/>
    </location>
</feature>
<comment type="caution">
    <text evidence="18">The sequence shown here is derived from an EMBL/GenBank/DDBJ whole genome shotgun (WGS) entry which is preliminary data.</text>
</comment>
<dbReference type="GeneID" id="5854747"/>
<dbReference type="FunCoup" id="A8Q2U3">
    <property type="interactions" value="145"/>
</dbReference>
<keyword evidence="6" id="KW-0479">Metal-binding</keyword>
<organism evidence="18 19">
    <name type="scientific">Malassezia globosa (strain ATCC MYA-4612 / CBS 7966)</name>
    <name type="common">Dandruff-associated fungus</name>
    <dbReference type="NCBI Taxonomy" id="425265"/>
    <lineage>
        <taxon>Eukaryota</taxon>
        <taxon>Fungi</taxon>
        <taxon>Dikarya</taxon>
        <taxon>Basidiomycota</taxon>
        <taxon>Ustilaginomycotina</taxon>
        <taxon>Malasseziomycetes</taxon>
        <taxon>Malasseziales</taxon>
        <taxon>Malasseziaceae</taxon>
        <taxon>Malassezia</taxon>
    </lineage>
</organism>
<dbReference type="OrthoDB" id="9049620at2759"/>
<keyword evidence="12 14" id="KW-0234">DNA repair</keyword>
<dbReference type="GO" id="GO:0061630">
    <property type="term" value="F:ubiquitin protein ligase activity"/>
    <property type="evidence" value="ECO:0007669"/>
    <property type="project" value="UniProtKB-EC"/>
</dbReference>
<dbReference type="InterPro" id="IPR003034">
    <property type="entry name" value="SAP_dom"/>
</dbReference>
<evidence type="ECO:0000256" key="10">
    <source>
        <dbReference type="ARBA" id="ARBA00022833"/>
    </source>
</evidence>
<dbReference type="PROSITE" id="PS50800">
    <property type="entry name" value="SAP"/>
    <property type="match status" value="1"/>
</dbReference>
<dbReference type="AlphaFoldDB" id="A8Q2U3"/>
<dbReference type="GO" id="GO:0006513">
    <property type="term" value="P:protein monoubiquitination"/>
    <property type="evidence" value="ECO:0007669"/>
    <property type="project" value="InterPro"/>
</dbReference>
<keyword evidence="13" id="KW-0539">Nucleus</keyword>
<feature type="compositionally biased region" description="Low complexity" evidence="15">
    <location>
        <begin position="119"/>
        <end position="130"/>
    </location>
</feature>
<dbReference type="UniPathway" id="UPA00143"/>
<evidence type="ECO:0000256" key="4">
    <source>
        <dbReference type="ARBA" id="ARBA00012483"/>
    </source>
</evidence>
<keyword evidence="8 14" id="KW-0863">Zinc-finger</keyword>
<dbReference type="GO" id="GO:0097505">
    <property type="term" value="C:Rad6-Rad18 complex"/>
    <property type="evidence" value="ECO:0007669"/>
    <property type="project" value="TreeGrafter"/>
</dbReference>